<name>A0A6J6N2Q8_9ZZZZ</name>
<dbReference type="InterPro" id="IPR037914">
    <property type="entry name" value="SpoVT-AbrB_sf"/>
</dbReference>
<dbReference type="GO" id="GO:0000976">
    <property type="term" value="F:transcription cis-regulatory region binding"/>
    <property type="evidence" value="ECO:0007669"/>
    <property type="project" value="TreeGrafter"/>
</dbReference>
<dbReference type="GO" id="GO:2000143">
    <property type="term" value="P:negative regulation of DNA-templated transcription initiation"/>
    <property type="evidence" value="ECO:0007669"/>
    <property type="project" value="TreeGrafter"/>
</dbReference>
<feature type="domain" description="SpoVT-AbrB" evidence="7">
    <location>
        <begin position="5"/>
        <end position="47"/>
    </location>
</feature>
<keyword evidence="5" id="KW-0238">DNA-binding</keyword>
<dbReference type="HAMAP" id="MF_01008">
    <property type="entry name" value="MraZ"/>
    <property type="match status" value="1"/>
</dbReference>
<keyword evidence="2" id="KW-0963">Cytoplasm</keyword>
<dbReference type="PROSITE" id="PS51740">
    <property type="entry name" value="SPOVT_ABRB"/>
    <property type="match status" value="2"/>
</dbReference>
<dbReference type="InterPro" id="IPR007159">
    <property type="entry name" value="SpoVT-AbrB_dom"/>
</dbReference>
<accession>A0A6J6N2Q8</accession>
<evidence type="ECO:0000256" key="3">
    <source>
        <dbReference type="ARBA" id="ARBA00022737"/>
    </source>
</evidence>
<evidence type="ECO:0000256" key="4">
    <source>
        <dbReference type="ARBA" id="ARBA00023015"/>
    </source>
</evidence>
<dbReference type="InterPro" id="IPR035644">
    <property type="entry name" value="MraZ_C"/>
</dbReference>
<dbReference type="InterPro" id="IPR038619">
    <property type="entry name" value="MraZ_sf"/>
</dbReference>
<dbReference type="InterPro" id="IPR035642">
    <property type="entry name" value="MraZ_N"/>
</dbReference>
<evidence type="ECO:0000256" key="1">
    <source>
        <dbReference type="ARBA" id="ARBA00013860"/>
    </source>
</evidence>
<evidence type="ECO:0000259" key="7">
    <source>
        <dbReference type="PROSITE" id="PS51740"/>
    </source>
</evidence>
<evidence type="ECO:0000256" key="5">
    <source>
        <dbReference type="ARBA" id="ARBA00023125"/>
    </source>
</evidence>
<dbReference type="EMBL" id="CAEZXL010000020">
    <property type="protein sequence ID" value="CAB4680397.1"/>
    <property type="molecule type" value="Genomic_DNA"/>
</dbReference>
<dbReference type="SUPFAM" id="SSF89447">
    <property type="entry name" value="AbrB/MazE/MraZ-like"/>
    <property type="match status" value="1"/>
</dbReference>
<dbReference type="CDD" id="cd16320">
    <property type="entry name" value="MraZ_N"/>
    <property type="match status" value="1"/>
</dbReference>
<reference evidence="8" key="1">
    <citation type="submission" date="2020-05" db="EMBL/GenBank/DDBJ databases">
        <authorList>
            <person name="Chiriac C."/>
            <person name="Salcher M."/>
            <person name="Ghai R."/>
            <person name="Kavagutti S V."/>
        </authorList>
    </citation>
    <scope>NUCLEOTIDE SEQUENCE</scope>
</reference>
<evidence type="ECO:0000313" key="8">
    <source>
        <dbReference type="EMBL" id="CAB4680397.1"/>
    </source>
</evidence>
<organism evidence="8">
    <name type="scientific">freshwater metagenome</name>
    <dbReference type="NCBI Taxonomy" id="449393"/>
    <lineage>
        <taxon>unclassified sequences</taxon>
        <taxon>metagenomes</taxon>
        <taxon>ecological metagenomes</taxon>
    </lineage>
</organism>
<dbReference type="InterPro" id="IPR003444">
    <property type="entry name" value="MraZ"/>
</dbReference>
<dbReference type="InterPro" id="IPR020603">
    <property type="entry name" value="MraZ_dom"/>
</dbReference>
<dbReference type="Gene3D" id="3.40.1550.20">
    <property type="entry name" value="Transcriptional regulator MraZ domain"/>
    <property type="match status" value="1"/>
</dbReference>
<dbReference type="PANTHER" id="PTHR34701">
    <property type="entry name" value="TRANSCRIPTIONAL REGULATOR MRAZ"/>
    <property type="match status" value="1"/>
</dbReference>
<keyword evidence="6" id="KW-0804">Transcription</keyword>
<gene>
    <name evidence="8" type="ORF">UFOPK2373_00210</name>
</gene>
<dbReference type="AlphaFoldDB" id="A0A6J6N2Q8"/>
<proteinExistence type="inferred from homology"/>
<evidence type="ECO:0000256" key="6">
    <source>
        <dbReference type="ARBA" id="ARBA00023163"/>
    </source>
</evidence>
<evidence type="ECO:0000256" key="2">
    <source>
        <dbReference type="ARBA" id="ARBA00022490"/>
    </source>
</evidence>
<dbReference type="CDD" id="cd16321">
    <property type="entry name" value="MraZ_C"/>
    <property type="match status" value="1"/>
</dbReference>
<sequence length="143" mass="15622">MFIGTSYPKLDDKFRLILPAKFRDRLAGGVVLTKGQENCLVLLTAAEFAARSGSLAGNLPIGSLGSRGLNRHYFHLADEQTPDGQGRILVNSGLREWADLGRDLVVVGVGKHIEIWNPEKHKAFMDATAEAFANFNEGEVTLN</sequence>
<dbReference type="Pfam" id="PF02381">
    <property type="entry name" value="MraZ"/>
    <property type="match status" value="2"/>
</dbReference>
<feature type="domain" description="SpoVT-AbrB" evidence="7">
    <location>
        <begin position="77"/>
        <end position="120"/>
    </location>
</feature>
<dbReference type="GO" id="GO:0003700">
    <property type="term" value="F:DNA-binding transcription factor activity"/>
    <property type="evidence" value="ECO:0007669"/>
    <property type="project" value="InterPro"/>
</dbReference>
<keyword evidence="3" id="KW-0677">Repeat</keyword>
<protein>
    <recommendedName>
        <fullName evidence="1">Transcriptional regulator MraZ</fullName>
    </recommendedName>
</protein>
<dbReference type="PANTHER" id="PTHR34701:SF1">
    <property type="entry name" value="TRANSCRIPTIONAL REGULATOR MRAZ"/>
    <property type="match status" value="1"/>
</dbReference>
<keyword evidence="4" id="KW-0805">Transcription regulation</keyword>